<keyword evidence="3 10" id="KW-0436">Ligase</keyword>
<evidence type="ECO:0000256" key="5">
    <source>
        <dbReference type="ARBA" id="ARBA00022840"/>
    </source>
</evidence>
<organism evidence="13 14">
    <name type="scientific">Anncaliia algerae PRA339</name>
    <dbReference type="NCBI Taxonomy" id="1288291"/>
    <lineage>
        <taxon>Eukaryota</taxon>
        <taxon>Fungi</taxon>
        <taxon>Fungi incertae sedis</taxon>
        <taxon>Microsporidia</taxon>
        <taxon>Tubulinosematoidea</taxon>
        <taxon>Tubulinosematidae</taxon>
        <taxon>Anncaliia</taxon>
    </lineage>
</organism>
<dbReference type="InterPro" id="IPR014729">
    <property type="entry name" value="Rossmann-like_a/b/a_fold"/>
</dbReference>
<evidence type="ECO:0000256" key="3">
    <source>
        <dbReference type="ARBA" id="ARBA00022598"/>
    </source>
</evidence>
<dbReference type="GO" id="GO:0032543">
    <property type="term" value="P:mitochondrial translation"/>
    <property type="evidence" value="ECO:0007669"/>
    <property type="project" value="TreeGrafter"/>
</dbReference>
<dbReference type="GO" id="GO:0006420">
    <property type="term" value="P:arginyl-tRNA aminoacylation"/>
    <property type="evidence" value="ECO:0007669"/>
    <property type="project" value="InterPro"/>
</dbReference>
<dbReference type="GO" id="GO:0005739">
    <property type="term" value="C:mitochondrion"/>
    <property type="evidence" value="ECO:0007669"/>
    <property type="project" value="TreeGrafter"/>
</dbReference>
<dbReference type="InterPro" id="IPR001278">
    <property type="entry name" value="Arg-tRNA-ligase"/>
</dbReference>
<dbReference type="PANTHER" id="PTHR11956">
    <property type="entry name" value="ARGINYL-TRNA SYNTHETASE"/>
    <property type="match status" value="1"/>
</dbReference>
<evidence type="ECO:0000256" key="1">
    <source>
        <dbReference type="ARBA" id="ARBA00005594"/>
    </source>
</evidence>
<dbReference type="FunFam" id="3.40.50.620:FF:000058">
    <property type="entry name" value="Mitochondrial arginyl-tRNA synthetase"/>
    <property type="match status" value="1"/>
</dbReference>
<evidence type="ECO:0000256" key="7">
    <source>
        <dbReference type="ARBA" id="ARBA00023146"/>
    </source>
</evidence>
<dbReference type="STRING" id="1288291.A0A059F567"/>
<dbReference type="SUPFAM" id="SSF47323">
    <property type="entry name" value="Anticodon-binding domain of a subclass of class I aminoacyl-tRNA synthetases"/>
    <property type="match status" value="1"/>
</dbReference>
<evidence type="ECO:0000256" key="10">
    <source>
        <dbReference type="RuleBase" id="RU363038"/>
    </source>
</evidence>
<evidence type="ECO:0000256" key="11">
    <source>
        <dbReference type="SAM" id="Coils"/>
    </source>
</evidence>
<dbReference type="Gene3D" id="3.40.50.620">
    <property type="entry name" value="HUPs"/>
    <property type="match status" value="1"/>
</dbReference>
<keyword evidence="6 10" id="KW-0648">Protein biosynthesis</keyword>
<evidence type="ECO:0000313" key="14">
    <source>
        <dbReference type="Proteomes" id="UP000030655"/>
    </source>
</evidence>
<dbReference type="AlphaFoldDB" id="A0A059F567"/>
<dbReference type="SUPFAM" id="SSF52374">
    <property type="entry name" value="Nucleotidylyl transferase"/>
    <property type="match status" value="1"/>
</dbReference>
<accession>A0A059F567</accession>
<name>A0A059F567_9MICR</name>
<evidence type="ECO:0000256" key="4">
    <source>
        <dbReference type="ARBA" id="ARBA00022741"/>
    </source>
</evidence>
<dbReference type="HOGENOM" id="CLU_006406_6_2_1"/>
<dbReference type="InterPro" id="IPR009080">
    <property type="entry name" value="tRNAsynth_Ia_anticodon-bd"/>
</dbReference>
<evidence type="ECO:0000256" key="8">
    <source>
        <dbReference type="ARBA" id="ARBA00033033"/>
    </source>
</evidence>
<dbReference type="InterPro" id="IPR001412">
    <property type="entry name" value="aa-tRNA-synth_I_CS"/>
</dbReference>
<dbReference type="EMBL" id="KK365133">
    <property type="protein sequence ID" value="KCZ82076.1"/>
    <property type="molecule type" value="Genomic_DNA"/>
</dbReference>
<gene>
    <name evidence="13" type="ORF">H312_00559</name>
</gene>
<dbReference type="GO" id="GO:0004814">
    <property type="term" value="F:arginine-tRNA ligase activity"/>
    <property type="evidence" value="ECO:0007669"/>
    <property type="project" value="UniProtKB-EC"/>
</dbReference>
<dbReference type="Gene3D" id="1.10.730.10">
    <property type="entry name" value="Isoleucyl-tRNA Synthetase, Domain 1"/>
    <property type="match status" value="1"/>
</dbReference>
<sequence>MLIDDITKELVLRIAEITGQPIEKIYEALTFSIKADQSDYTLEVVKFSKNPTEEAMRLSELVLRIPLVEVCFTHGPVVFIVIKKYEYTRKFLMEAYESEYKFDLGKGDTVVIDYSSPNIAKIFHIGHLRTTIIGNFLKNIYTKFGFKTIGINYLGDWGKQFGLVCTGFKKFGCEETLKKDPLKHLFDIYVKISAEAKKDKQVDEEARIFFKEMEEKKEENLSLWRKFRELSIKKYEEVYKMLNVHFDVYSGESFYGEKGKEIIMENSHLITTDDDGSKIINLGENGNFLVLKNDGSSLYSTRDIAAAFDRKNLYNPKKILYVVANEQSSYFVQLKCALSKLGYDSDIITHVEYGLILGMSTREGKVKFLEDVIEETKEAMKKKINDNEKKIEEIENVEETALTLAISGLIIQDFSARRHKDYNFKIERCINTSGESGPYLQYTHCRLHNIEEKNGHIKFTDDPIDTNFYKSVTIEWNDSIDRLGFLIGQYHKYLHISFEHHEPIKLVGYLMKICRVVNNLIVHLKVKDAEEELARGRLFLFKCVKKILADGMKVLGITPLLKM</sequence>
<evidence type="ECO:0000256" key="9">
    <source>
        <dbReference type="ARBA" id="ARBA00049339"/>
    </source>
</evidence>
<dbReference type="FunFam" id="1.10.730.10:FF:000006">
    <property type="entry name" value="Arginyl-tRNA synthetase 2, mitochondrial"/>
    <property type="match status" value="1"/>
</dbReference>
<feature type="coiled-coil region" evidence="11">
    <location>
        <begin position="366"/>
        <end position="400"/>
    </location>
</feature>
<dbReference type="EC" id="6.1.1.19" evidence="2"/>
<keyword evidence="4 10" id="KW-0547">Nucleotide-binding</keyword>
<reference evidence="13 14" key="2">
    <citation type="submission" date="2014-03" db="EMBL/GenBank/DDBJ databases">
        <title>The Genome Sequence of Anncaliia algerae insect isolate PRA339.</title>
        <authorList>
            <consortium name="The Broad Institute Genome Sequencing Platform"/>
            <consortium name="The Broad Institute Genome Sequencing Center for Infectious Disease"/>
            <person name="Cuomo C."/>
            <person name="Becnel J."/>
            <person name="Sanscrainte N."/>
            <person name="Walker B."/>
            <person name="Young S.K."/>
            <person name="Zeng Q."/>
            <person name="Gargeya S."/>
            <person name="Fitzgerald M."/>
            <person name="Haas B."/>
            <person name="Abouelleil A."/>
            <person name="Alvarado L."/>
            <person name="Arachchi H.M."/>
            <person name="Berlin A.M."/>
            <person name="Chapman S.B."/>
            <person name="Dewar J."/>
            <person name="Goldberg J."/>
            <person name="Griggs A."/>
            <person name="Gujja S."/>
            <person name="Hansen M."/>
            <person name="Howarth C."/>
            <person name="Imamovic A."/>
            <person name="Larimer J."/>
            <person name="McCowan C."/>
            <person name="Murphy C."/>
            <person name="Neiman D."/>
            <person name="Pearson M."/>
            <person name="Priest M."/>
            <person name="Roberts A."/>
            <person name="Saif S."/>
            <person name="Shea T."/>
            <person name="Sisk P."/>
            <person name="Sykes S."/>
            <person name="Wortman J."/>
            <person name="Nusbaum C."/>
            <person name="Birren B."/>
        </authorList>
    </citation>
    <scope>NUCLEOTIDE SEQUENCE [LARGE SCALE GENOMIC DNA]</scope>
    <source>
        <strain evidence="13 14">PRA339</strain>
    </source>
</reference>
<dbReference type="InterPro" id="IPR008909">
    <property type="entry name" value="DALR_anticod-bd"/>
</dbReference>
<proteinExistence type="inferred from homology"/>
<dbReference type="OrthoDB" id="68056at2759"/>
<evidence type="ECO:0000313" key="13">
    <source>
        <dbReference type="EMBL" id="KCZ82076.1"/>
    </source>
</evidence>
<keyword evidence="14" id="KW-1185">Reference proteome</keyword>
<feature type="domain" description="DALR anticodon binding" evidence="12">
    <location>
        <begin position="440"/>
        <end position="563"/>
    </location>
</feature>
<dbReference type="SMART" id="SM00836">
    <property type="entry name" value="DALR_1"/>
    <property type="match status" value="1"/>
</dbReference>
<dbReference type="GO" id="GO:0005524">
    <property type="term" value="F:ATP binding"/>
    <property type="evidence" value="ECO:0007669"/>
    <property type="project" value="UniProtKB-KW"/>
</dbReference>
<keyword evidence="5 10" id="KW-0067">ATP-binding</keyword>
<evidence type="ECO:0000259" key="12">
    <source>
        <dbReference type="SMART" id="SM00836"/>
    </source>
</evidence>
<evidence type="ECO:0000256" key="2">
    <source>
        <dbReference type="ARBA" id="ARBA00012837"/>
    </source>
</evidence>
<keyword evidence="11" id="KW-0175">Coiled coil</keyword>
<dbReference type="NCBIfam" id="TIGR00456">
    <property type="entry name" value="argS"/>
    <property type="match status" value="1"/>
</dbReference>
<dbReference type="PROSITE" id="PS00178">
    <property type="entry name" value="AA_TRNA_LIGASE_I"/>
    <property type="match status" value="1"/>
</dbReference>
<evidence type="ECO:0000256" key="6">
    <source>
        <dbReference type="ARBA" id="ARBA00022917"/>
    </source>
</evidence>
<dbReference type="VEuPathDB" id="MicrosporidiaDB:H312_00559"/>
<dbReference type="PANTHER" id="PTHR11956:SF11">
    <property type="entry name" value="ARGININE--TRNA LIGASE, MITOCHONDRIAL-RELATED"/>
    <property type="match status" value="1"/>
</dbReference>
<reference evidence="14" key="1">
    <citation type="submission" date="2013-02" db="EMBL/GenBank/DDBJ databases">
        <authorList>
            <consortium name="The Broad Institute Genome Sequencing Platform"/>
            <person name="Cuomo C."/>
            <person name="Becnel J."/>
            <person name="Sanscrainte N."/>
            <person name="Walker B."/>
            <person name="Young S.K."/>
            <person name="Zeng Q."/>
            <person name="Gargeya S."/>
            <person name="Fitzgerald M."/>
            <person name="Haas B."/>
            <person name="Abouelleil A."/>
            <person name="Alvarado L."/>
            <person name="Arachchi H.M."/>
            <person name="Berlin A.M."/>
            <person name="Chapman S.B."/>
            <person name="Dewar J."/>
            <person name="Goldberg J."/>
            <person name="Griggs A."/>
            <person name="Gujja S."/>
            <person name="Hansen M."/>
            <person name="Howarth C."/>
            <person name="Imamovic A."/>
            <person name="Larimer J."/>
            <person name="McCowan C."/>
            <person name="Murphy C."/>
            <person name="Neiman D."/>
            <person name="Pearson M."/>
            <person name="Priest M."/>
            <person name="Roberts A."/>
            <person name="Saif S."/>
            <person name="Shea T."/>
            <person name="Sisk P."/>
            <person name="Sykes S."/>
            <person name="Wortman J."/>
            <person name="Nusbaum C."/>
            <person name="Birren B."/>
        </authorList>
    </citation>
    <scope>NUCLEOTIDE SEQUENCE [LARGE SCALE GENOMIC DNA]</scope>
    <source>
        <strain evidence="14">PRA339</strain>
    </source>
</reference>
<protein>
    <recommendedName>
        <fullName evidence="2">arginine--tRNA ligase</fullName>
        <ecNumber evidence="2">6.1.1.19</ecNumber>
    </recommendedName>
    <alternativeName>
        <fullName evidence="8">Arginyl-tRNA synthetase</fullName>
    </alternativeName>
</protein>
<dbReference type="Pfam" id="PF05746">
    <property type="entry name" value="DALR_1"/>
    <property type="match status" value="1"/>
</dbReference>
<keyword evidence="7 10" id="KW-0030">Aminoacyl-tRNA synthetase</keyword>
<dbReference type="PRINTS" id="PR01038">
    <property type="entry name" value="TRNASYNTHARG"/>
</dbReference>
<dbReference type="Pfam" id="PF00750">
    <property type="entry name" value="tRNA-synt_1d"/>
    <property type="match status" value="1"/>
</dbReference>
<dbReference type="Proteomes" id="UP000030655">
    <property type="component" value="Unassembled WGS sequence"/>
</dbReference>
<comment type="catalytic activity">
    <reaction evidence="9">
        <text>tRNA(Arg) + L-arginine + ATP = L-arginyl-tRNA(Arg) + AMP + diphosphate</text>
        <dbReference type="Rhea" id="RHEA:20301"/>
        <dbReference type="Rhea" id="RHEA-COMP:9658"/>
        <dbReference type="Rhea" id="RHEA-COMP:9673"/>
        <dbReference type="ChEBI" id="CHEBI:30616"/>
        <dbReference type="ChEBI" id="CHEBI:32682"/>
        <dbReference type="ChEBI" id="CHEBI:33019"/>
        <dbReference type="ChEBI" id="CHEBI:78442"/>
        <dbReference type="ChEBI" id="CHEBI:78513"/>
        <dbReference type="ChEBI" id="CHEBI:456215"/>
        <dbReference type="EC" id="6.1.1.19"/>
    </reaction>
</comment>
<dbReference type="InterPro" id="IPR035684">
    <property type="entry name" value="ArgRS_core"/>
</dbReference>
<comment type="similarity">
    <text evidence="1 10">Belongs to the class-I aminoacyl-tRNA synthetase family.</text>
</comment>